<accession>A0A846WLW8</accession>
<dbReference type="AlphaFoldDB" id="A0A846WLW8"/>
<protein>
    <submittedName>
        <fullName evidence="1">ATP-binding protein</fullName>
    </submittedName>
</protein>
<dbReference type="Pfam" id="PF13589">
    <property type="entry name" value="HATPase_c_3"/>
    <property type="match status" value="1"/>
</dbReference>
<dbReference type="Gene3D" id="3.30.565.10">
    <property type="entry name" value="Histidine kinase-like ATPase, C-terminal domain"/>
    <property type="match status" value="1"/>
</dbReference>
<dbReference type="Proteomes" id="UP000563898">
    <property type="component" value="Unassembled WGS sequence"/>
</dbReference>
<keyword evidence="1" id="KW-0547">Nucleotide-binding</keyword>
<reference evidence="1 2" key="1">
    <citation type="submission" date="2020-04" db="EMBL/GenBank/DDBJ databases">
        <title>MicrobeNet Type strains.</title>
        <authorList>
            <person name="Nicholson A.C."/>
        </authorList>
    </citation>
    <scope>NUCLEOTIDE SEQUENCE [LARGE SCALE GENOMIC DNA]</scope>
    <source>
        <strain evidence="1 2">ATCC BAA-14</strain>
    </source>
</reference>
<dbReference type="InterPro" id="IPR036890">
    <property type="entry name" value="HATPase_C_sf"/>
</dbReference>
<gene>
    <name evidence="1" type="ORF">HGA05_10505</name>
</gene>
<name>A0A846WLW8_9ACTN</name>
<sequence>MTTEPTAFTATERALGLHHTVATAVADLIDNSIDAGATHVLLRFLQSGRRITGLRVIDDGRGMDADTIDAAMRYGVQRAYGVADQGHFGVGLKAASLSQADTVTVYSHAAENLPVARRLAVDDRHDPPRLSTLPDADAEKVITAARPRFPFETGTVVEWRGIRTFPNTASAQEQVAWLETVVGDLVAHLGLVFHRLIATGLAITIDVLDEAIGRAGAPRTVRGIDPFGYRVSGRAGYPRPLAALGRDAVQAHIWPARSSAPEYKLGGLPGRDSQGFFVYRNDRLLHAGGWLGVLRPRPDWALARVSVDLDDVLAQHITINPEKSGVTLDATLSAALHQALTDDYLDDAATTAVAARRLQRRPISVVEPGIGLPDDVADEFADSFSFVDTADPVAIGWRVLAADRFFEVDLESRTLWLNARFRTQLGGRRRSADDVPVLRTLVYLLAQDMFDAVRHSARQVEQMDAWQRVLIAALAADEGSPK</sequence>
<keyword evidence="1" id="KW-0067">ATP-binding</keyword>
<proteinExistence type="predicted"/>
<dbReference type="RefSeq" id="WP_006370423.1">
    <property type="nucleotide sequence ID" value="NZ_CP073075.1"/>
</dbReference>
<dbReference type="SUPFAM" id="SSF55874">
    <property type="entry name" value="ATPase domain of HSP90 chaperone/DNA topoisomerase II/histidine kinase"/>
    <property type="match status" value="1"/>
</dbReference>
<evidence type="ECO:0000313" key="1">
    <source>
        <dbReference type="EMBL" id="NKY02006.1"/>
    </source>
</evidence>
<dbReference type="EMBL" id="JAAXPC010000005">
    <property type="protein sequence ID" value="NKY02006.1"/>
    <property type="molecule type" value="Genomic_DNA"/>
</dbReference>
<dbReference type="GO" id="GO:0005524">
    <property type="term" value="F:ATP binding"/>
    <property type="evidence" value="ECO:0007669"/>
    <property type="project" value="UniProtKB-KW"/>
</dbReference>
<comment type="caution">
    <text evidence="1">The sequence shown here is derived from an EMBL/GenBank/DDBJ whole genome shotgun (WGS) entry which is preliminary data.</text>
</comment>
<organism evidence="1 2">
    <name type="scientific">Gordonia polyisoprenivorans</name>
    <dbReference type="NCBI Taxonomy" id="84595"/>
    <lineage>
        <taxon>Bacteria</taxon>
        <taxon>Bacillati</taxon>
        <taxon>Actinomycetota</taxon>
        <taxon>Actinomycetes</taxon>
        <taxon>Mycobacteriales</taxon>
        <taxon>Gordoniaceae</taxon>
        <taxon>Gordonia</taxon>
    </lineage>
</organism>
<evidence type="ECO:0000313" key="2">
    <source>
        <dbReference type="Proteomes" id="UP000563898"/>
    </source>
</evidence>